<reference evidence="1 2" key="1">
    <citation type="submission" date="2024-05" db="EMBL/GenBank/DDBJ databases">
        <title>Neorhizobium sp. Rsf11, a plant growth promoting and heavy metal resistant PAH-degrader.</title>
        <authorList>
            <person name="Golubev S.N."/>
            <person name="Muratova A.Y."/>
            <person name="Markelova M.I."/>
        </authorList>
    </citation>
    <scope>NUCLEOTIDE SEQUENCE [LARGE SCALE GENOMIC DNA]</scope>
    <source>
        <strain evidence="1 2">Rsf11</strain>
    </source>
</reference>
<sequence>MVPIYATVSRENGFPWTAGTPNADTRISSIILGDGIHYGKYGIAQYGDVVAQFILAALAT</sequence>
<accession>A0ABV0M6Q2</accession>
<gene>
    <name evidence="1" type="ORF">ABK249_20815</name>
</gene>
<name>A0ABV0M6Q2_9HYPH</name>
<evidence type="ECO:0000313" key="2">
    <source>
        <dbReference type="Proteomes" id="UP001496627"/>
    </source>
</evidence>
<dbReference type="Proteomes" id="UP001496627">
    <property type="component" value="Unassembled WGS sequence"/>
</dbReference>
<evidence type="ECO:0000313" key="1">
    <source>
        <dbReference type="EMBL" id="MEQ1407373.1"/>
    </source>
</evidence>
<dbReference type="RefSeq" id="WP_348863826.1">
    <property type="nucleotide sequence ID" value="NZ_JBEAAL010000017.1"/>
</dbReference>
<dbReference type="EMBL" id="JBEAAL010000017">
    <property type="protein sequence ID" value="MEQ1407373.1"/>
    <property type="molecule type" value="Genomic_DNA"/>
</dbReference>
<protein>
    <submittedName>
        <fullName evidence="1">Uncharacterized protein</fullName>
    </submittedName>
</protein>
<keyword evidence="2" id="KW-1185">Reference proteome</keyword>
<proteinExistence type="predicted"/>
<comment type="caution">
    <text evidence="1">The sequence shown here is derived from an EMBL/GenBank/DDBJ whole genome shotgun (WGS) entry which is preliminary data.</text>
</comment>
<organism evidence="1 2">
    <name type="scientific">Neorhizobium phenanthreniclasticum</name>
    <dbReference type="NCBI Taxonomy" id="3157917"/>
    <lineage>
        <taxon>Bacteria</taxon>
        <taxon>Pseudomonadati</taxon>
        <taxon>Pseudomonadota</taxon>
        <taxon>Alphaproteobacteria</taxon>
        <taxon>Hyphomicrobiales</taxon>
        <taxon>Rhizobiaceae</taxon>
        <taxon>Rhizobium/Agrobacterium group</taxon>
        <taxon>Neorhizobium</taxon>
    </lineage>
</organism>